<keyword evidence="3" id="KW-1185">Reference proteome</keyword>
<dbReference type="AlphaFoldDB" id="A0A5B7FSZ1"/>
<feature type="region of interest" description="Disordered" evidence="1">
    <location>
        <begin position="10"/>
        <end position="33"/>
    </location>
</feature>
<reference evidence="2 3" key="1">
    <citation type="submission" date="2019-05" db="EMBL/GenBank/DDBJ databases">
        <title>Another draft genome of Portunus trituberculatus and its Hox gene families provides insights of decapod evolution.</title>
        <authorList>
            <person name="Jeong J.-H."/>
            <person name="Song I."/>
            <person name="Kim S."/>
            <person name="Choi T."/>
            <person name="Kim D."/>
            <person name="Ryu S."/>
            <person name="Kim W."/>
        </authorList>
    </citation>
    <scope>NUCLEOTIDE SEQUENCE [LARGE SCALE GENOMIC DNA]</scope>
    <source>
        <tissue evidence="2">Muscle</tissue>
    </source>
</reference>
<protein>
    <submittedName>
        <fullName evidence="2">Uncharacterized protein</fullName>
    </submittedName>
</protein>
<evidence type="ECO:0000313" key="3">
    <source>
        <dbReference type="Proteomes" id="UP000324222"/>
    </source>
</evidence>
<gene>
    <name evidence="2" type="ORF">E2C01_041921</name>
</gene>
<evidence type="ECO:0000256" key="1">
    <source>
        <dbReference type="SAM" id="MobiDB-lite"/>
    </source>
</evidence>
<name>A0A5B7FSZ1_PORTR</name>
<comment type="caution">
    <text evidence="2">The sequence shown here is derived from an EMBL/GenBank/DDBJ whole genome shotgun (WGS) entry which is preliminary data.</text>
</comment>
<feature type="compositionally biased region" description="Low complexity" evidence="1">
    <location>
        <begin position="10"/>
        <end position="25"/>
    </location>
</feature>
<sequence>MLRVSEFACGPASGVPSSTVPGPSTEFSGLSGVSAPTDPVSSVAGSAVGGLGLSTAPLSDKASGVCEEPAPAMPVSSLLVAEKQDFMQHHSLVGCRVPPRPVDAGADPGGTVVTQAAATGWPSFSESSVATLGAVGALARDATEVALQVGIYLQQHWQEWENIWACKWVVKILQYDYIFPFLRDPPLSSTPVEFPAYREAVVLDTVRAQIFPLPDWVNRFKAVAQQFLLAEAPPVSL</sequence>
<evidence type="ECO:0000313" key="2">
    <source>
        <dbReference type="EMBL" id="MPC48153.1"/>
    </source>
</evidence>
<proteinExistence type="predicted"/>
<organism evidence="2 3">
    <name type="scientific">Portunus trituberculatus</name>
    <name type="common">Swimming crab</name>
    <name type="synonym">Neptunus trituberculatus</name>
    <dbReference type="NCBI Taxonomy" id="210409"/>
    <lineage>
        <taxon>Eukaryota</taxon>
        <taxon>Metazoa</taxon>
        <taxon>Ecdysozoa</taxon>
        <taxon>Arthropoda</taxon>
        <taxon>Crustacea</taxon>
        <taxon>Multicrustacea</taxon>
        <taxon>Malacostraca</taxon>
        <taxon>Eumalacostraca</taxon>
        <taxon>Eucarida</taxon>
        <taxon>Decapoda</taxon>
        <taxon>Pleocyemata</taxon>
        <taxon>Brachyura</taxon>
        <taxon>Eubrachyura</taxon>
        <taxon>Portunoidea</taxon>
        <taxon>Portunidae</taxon>
        <taxon>Portuninae</taxon>
        <taxon>Portunus</taxon>
    </lineage>
</organism>
<dbReference type="EMBL" id="VSRR010008130">
    <property type="protein sequence ID" value="MPC48153.1"/>
    <property type="molecule type" value="Genomic_DNA"/>
</dbReference>
<dbReference type="Proteomes" id="UP000324222">
    <property type="component" value="Unassembled WGS sequence"/>
</dbReference>
<accession>A0A5B7FSZ1</accession>